<proteinExistence type="predicted"/>
<accession>A0ACC2JE58</accession>
<gene>
    <name evidence="1" type="ORF">O1611_g7982</name>
</gene>
<name>A0ACC2JE58_9PEZI</name>
<comment type="caution">
    <text evidence="1">The sequence shown here is derived from an EMBL/GenBank/DDBJ whole genome shotgun (WGS) entry which is preliminary data.</text>
</comment>
<evidence type="ECO:0000313" key="2">
    <source>
        <dbReference type="Proteomes" id="UP001153332"/>
    </source>
</evidence>
<evidence type="ECO:0000313" key="1">
    <source>
        <dbReference type="EMBL" id="KAJ8125654.1"/>
    </source>
</evidence>
<keyword evidence="2" id="KW-1185">Reference proteome</keyword>
<organism evidence="1 2">
    <name type="scientific">Lasiodiplodia mahajangana</name>
    <dbReference type="NCBI Taxonomy" id="1108764"/>
    <lineage>
        <taxon>Eukaryota</taxon>
        <taxon>Fungi</taxon>
        <taxon>Dikarya</taxon>
        <taxon>Ascomycota</taxon>
        <taxon>Pezizomycotina</taxon>
        <taxon>Dothideomycetes</taxon>
        <taxon>Dothideomycetes incertae sedis</taxon>
        <taxon>Botryosphaeriales</taxon>
        <taxon>Botryosphaeriaceae</taxon>
        <taxon>Lasiodiplodia</taxon>
    </lineage>
</organism>
<dbReference type="EMBL" id="JAPUUL010002243">
    <property type="protein sequence ID" value="KAJ8125654.1"/>
    <property type="molecule type" value="Genomic_DNA"/>
</dbReference>
<protein>
    <submittedName>
        <fullName evidence="1">Uncharacterized protein</fullName>
    </submittedName>
</protein>
<dbReference type="Proteomes" id="UP001153332">
    <property type="component" value="Unassembled WGS sequence"/>
</dbReference>
<sequence>MDSSMCTGHSPVTNRDLGNLPDDLMFGFDVKDDDREYLAEIVMCGMGHEPDIKGFVRLSLQRGMEEWEQALSCATAMRDRGFCYDSLDGQDILTFLAKIYGVNGPSHTASALSPRQGPEYPHSKRKSRKVDVQDAAIPSEIPTKRRKQTKKSNNSPYWDNSHVLSLTENQLEAETMTKEVPMKGEESLGGMITPTSILPMQELRESTITQILKGPELTPVSLHDRRKSWTPASSIDTQEHIGYLGDDSPGETSRETSPALSASDASTLPDPSASEPDTEFDQAIERVDSSSSNQASDNEDKLPPSQIQTPKRKAKSPYFVTTKAAAAPSPAKSPKKKPLAGTPQSRSGCS</sequence>
<reference evidence="1" key="1">
    <citation type="submission" date="2022-12" db="EMBL/GenBank/DDBJ databases">
        <title>Genome Sequence of Lasiodiplodia mahajangana.</title>
        <authorList>
            <person name="Buettner E."/>
        </authorList>
    </citation>
    <scope>NUCLEOTIDE SEQUENCE</scope>
    <source>
        <strain evidence="1">VT137</strain>
    </source>
</reference>